<dbReference type="GO" id="GO:0003677">
    <property type="term" value="F:DNA binding"/>
    <property type="evidence" value="ECO:0007669"/>
    <property type="project" value="UniProtKB-KW"/>
</dbReference>
<evidence type="ECO:0000259" key="2">
    <source>
        <dbReference type="PROSITE" id="PS50943"/>
    </source>
</evidence>
<dbReference type="RefSeq" id="WP_076585339.1">
    <property type="nucleotide sequence ID" value="NZ_FTLW01000002.1"/>
</dbReference>
<dbReference type="CDD" id="cd00093">
    <property type="entry name" value="HTH_XRE"/>
    <property type="match status" value="1"/>
</dbReference>
<dbReference type="InterPro" id="IPR050807">
    <property type="entry name" value="TransReg_Diox_bact_type"/>
</dbReference>
<organism evidence="3 4">
    <name type="scientific">Solilutibacter tolerans</name>
    <dbReference type="NCBI Taxonomy" id="1604334"/>
    <lineage>
        <taxon>Bacteria</taxon>
        <taxon>Pseudomonadati</taxon>
        <taxon>Pseudomonadota</taxon>
        <taxon>Gammaproteobacteria</taxon>
        <taxon>Lysobacterales</taxon>
        <taxon>Lysobacteraceae</taxon>
        <taxon>Solilutibacter</taxon>
    </lineage>
</organism>
<dbReference type="Proteomes" id="UP000241788">
    <property type="component" value="Unassembled WGS sequence"/>
</dbReference>
<dbReference type="EMBL" id="FTLW01000002">
    <property type="protein sequence ID" value="SIQ14584.1"/>
    <property type="molecule type" value="Genomic_DNA"/>
</dbReference>
<dbReference type="InterPro" id="IPR001387">
    <property type="entry name" value="Cro/C1-type_HTH"/>
</dbReference>
<dbReference type="PANTHER" id="PTHR46797">
    <property type="entry name" value="HTH-TYPE TRANSCRIPTIONAL REGULATOR"/>
    <property type="match status" value="1"/>
</dbReference>
<dbReference type="AlphaFoldDB" id="A0A1N6QDB4"/>
<dbReference type="SMART" id="SM00530">
    <property type="entry name" value="HTH_XRE"/>
    <property type="match status" value="1"/>
</dbReference>
<dbReference type="PANTHER" id="PTHR46797:SF1">
    <property type="entry name" value="METHYLPHOSPHONATE SYNTHASE"/>
    <property type="match status" value="1"/>
</dbReference>
<keyword evidence="4" id="KW-1185">Reference proteome</keyword>
<dbReference type="InterPro" id="IPR010982">
    <property type="entry name" value="Lambda_DNA-bd_dom_sf"/>
</dbReference>
<dbReference type="Gene3D" id="1.10.260.40">
    <property type="entry name" value="lambda repressor-like DNA-binding domains"/>
    <property type="match status" value="1"/>
</dbReference>
<gene>
    <name evidence="3" type="ORF">SAMN05421546_0669</name>
</gene>
<accession>A0A1N6QDB4</accession>
<proteinExistence type="predicted"/>
<feature type="domain" description="HTH cro/C1-type" evidence="2">
    <location>
        <begin position="17"/>
        <end position="71"/>
    </location>
</feature>
<sequence>MPKTLYRPENTLLRNQLRSARQAAGLTQVDLSAAIGKSQTFVSDVERGVRRLDTIELWEICRAMGVDLTEFIAEFQEAVESSRTAKVKKAKPSGSPRKRN</sequence>
<protein>
    <submittedName>
        <fullName evidence="3">Helix-turn-helix</fullName>
    </submittedName>
</protein>
<name>A0A1N6QDB4_9GAMM</name>
<dbReference type="OrthoDB" id="9803379at2"/>
<dbReference type="PROSITE" id="PS50943">
    <property type="entry name" value="HTH_CROC1"/>
    <property type="match status" value="1"/>
</dbReference>
<dbReference type="Pfam" id="PF01381">
    <property type="entry name" value="HTH_3"/>
    <property type="match status" value="1"/>
</dbReference>
<dbReference type="GO" id="GO:0005829">
    <property type="term" value="C:cytosol"/>
    <property type="evidence" value="ECO:0007669"/>
    <property type="project" value="TreeGrafter"/>
</dbReference>
<reference evidence="4" key="1">
    <citation type="submission" date="2017-01" db="EMBL/GenBank/DDBJ databases">
        <authorList>
            <person name="Varghese N."/>
            <person name="Submissions S."/>
        </authorList>
    </citation>
    <scope>NUCLEOTIDE SEQUENCE [LARGE SCALE GENOMIC DNA]</scope>
    <source>
        <strain evidence="4">UM1</strain>
    </source>
</reference>
<dbReference type="GO" id="GO:0003700">
    <property type="term" value="F:DNA-binding transcription factor activity"/>
    <property type="evidence" value="ECO:0007669"/>
    <property type="project" value="TreeGrafter"/>
</dbReference>
<dbReference type="SUPFAM" id="SSF47413">
    <property type="entry name" value="lambda repressor-like DNA-binding domains"/>
    <property type="match status" value="1"/>
</dbReference>
<dbReference type="STRING" id="1604334.SAMN05421546_0669"/>
<evidence type="ECO:0000313" key="3">
    <source>
        <dbReference type="EMBL" id="SIQ14584.1"/>
    </source>
</evidence>
<evidence type="ECO:0000256" key="1">
    <source>
        <dbReference type="ARBA" id="ARBA00023125"/>
    </source>
</evidence>
<evidence type="ECO:0000313" key="4">
    <source>
        <dbReference type="Proteomes" id="UP000241788"/>
    </source>
</evidence>
<keyword evidence="1" id="KW-0238">DNA-binding</keyword>